<name>A0ABQ1W388_9BACL</name>
<dbReference type="EMBL" id="BMIW01000034">
    <property type="protein sequence ID" value="GGG12854.1"/>
    <property type="molecule type" value="Genomic_DNA"/>
</dbReference>
<dbReference type="InterPro" id="IPR002328">
    <property type="entry name" value="ADH_Zn_CS"/>
</dbReference>
<dbReference type="InterPro" id="IPR036291">
    <property type="entry name" value="NAD(P)-bd_dom_sf"/>
</dbReference>
<dbReference type="Proteomes" id="UP000608420">
    <property type="component" value="Unassembled WGS sequence"/>
</dbReference>
<evidence type="ECO:0000256" key="5">
    <source>
        <dbReference type="RuleBase" id="RU361277"/>
    </source>
</evidence>
<evidence type="ECO:0000313" key="8">
    <source>
        <dbReference type="Proteomes" id="UP000608420"/>
    </source>
</evidence>
<organism evidence="7 8">
    <name type="scientific">Paenibacillus aceti</name>
    <dbReference type="NCBI Taxonomy" id="1820010"/>
    <lineage>
        <taxon>Bacteria</taxon>
        <taxon>Bacillati</taxon>
        <taxon>Bacillota</taxon>
        <taxon>Bacilli</taxon>
        <taxon>Bacillales</taxon>
        <taxon>Paenibacillaceae</taxon>
        <taxon>Paenibacillus</taxon>
    </lineage>
</organism>
<dbReference type="Gene3D" id="3.90.180.10">
    <property type="entry name" value="Medium-chain alcohol dehydrogenases, catalytic domain"/>
    <property type="match status" value="1"/>
</dbReference>
<dbReference type="PROSITE" id="PS00059">
    <property type="entry name" value="ADH_ZINC"/>
    <property type="match status" value="1"/>
</dbReference>
<gene>
    <name evidence="7" type="primary">adh</name>
    <name evidence="7" type="ORF">GCM10010913_38300</name>
</gene>
<evidence type="ECO:0000259" key="6">
    <source>
        <dbReference type="SMART" id="SM00829"/>
    </source>
</evidence>
<evidence type="ECO:0000256" key="2">
    <source>
        <dbReference type="ARBA" id="ARBA00022723"/>
    </source>
</evidence>
<dbReference type="Pfam" id="PF00107">
    <property type="entry name" value="ADH_zinc_N"/>
    <property type="match status" value="1"/>
</dbReference>
<proteinExistence type="inferred from homology"/>
<evidence type="ECO:0000256" key="4">
    <source>
        <dbReference type="ARBA" id="ARBA00023002"/>
    </source>
</evidence>
<reference evidence="8" key="1">
    <citation type="journal article" date="2019" name="Int. J. Syst. Evol. Microbiol.">
        <title>The Global Catalogue of Microorganisms (GCM) 10K type strain sequencing project: providing services to taxonomists for standard genome sequencing and annotation.</title>
        <authorList>
            <consortium name="The Broad Institute Genomics Platform"/>
            <consortium name="The Broad Institute Genome Sequencing Center for Infectious Disease"/>
            <person name="Wu L."/>
            <person name="Ma J."/>
        </authorList>
    </citation>
    <scope>NUCLEOTIDE SEQUENCE [LARGE SCALE GENOMIC DNA]</scope>
    <source>
        <strain evidence="8">CGMCC 1.15420</strain>
    </source>
</reference>
<dbReference type="InterPro" id="IPR020843">
    <property type="entry name" value="ER"/>
</dbReference>
<keyword evidence="8" id="KW-1185">Reference proteome</keyword>
<dbReference type="InterPro" id="IPR013154">
    <property type="entry name" value="ADH-like_N"/>
</dbReference>
<protein>
    <submittedName>
        <fullName evidence="7">Alcohol dehydrogenase</fullName>
    </submittedName>
</protein>
<dbReference type="PANTHER" id="PTHR42813">
    <property type="entry name" value="ZINC-TYPE ALCOHOL DEHYDROGENASE-LIKE"/>
    <property type="match status" value="1"/>
</dbReference>
<comment type="caution">
    <text evidence="7">The sequence shown here is derived from an EMBL/GenBank/DDBJ whole genome shotgun (WGS) entry which is preliminary data.</text>
</comment>
<dbReference type="InterPro" id="IPR013149">
    <property type="entry name" value="ADH-like_C"/>
</dbReference>
<accession>A0ABQ1W388</accession>
<dbReference type="SUPFAM" id="SSF50129">
    <property type="entry name" value="GroES-like"/>
    <property type="match status" value="1"/>
</dbReference>
<dbReference type="SUPFAM" id="SSF51735">
    <property type="entry name" value="NAD(P)-binding Rossmann-fold domains"/>
    <property type="match status" value="1"/>
</dbReference>
<comment type="cofactor">
    <cofactor evidence="1 5">
        <name>Zn(2+)</name>
        <dbReference type="ChEBI" id="CHEBI:29105"/>
    </cofactor>
</comment>
<dbReference type="Gene3D" id="3.40.50.720">
    <property type="entry name" value="NAD(P)-binding Rossmann-like Domain"/>
    <property type="match status" value="1"/>
</dbReference>
<keyword evidence="2 5" id="KW-0479">Metal-binding</keyword>
<evidence type="ECO:0000256" key="3">
    <source>
        <dbReference type="ARBA" id="ARBA00022833"/>
    </source>
</evidence>
<keyword evidence="3 5" id="KW-0862">Zinc</keyword>
<dbReference type="RefSeq" id="WP_162944212.1">
    <property type="nucleotide sequence ID" value="NZ_BMIW01000034.1"/>
</dbReference>
<dbReference type="InterPro" id="IPR011032">
    <property type="entry name" value="GroES-like_sf"/>
</dbReference>
<dbReference type="SMART" id="SM00829">
    <property type="entry name" value="PKS_ER"/>
    <property type="match status" value="1"/>
</dbReference>
<keyword evidence="4" id="KW-0560">Oxidoreductase</keyword>
<dbReference type="Pfam" id="PF08240">
    <property type="entry name" value="ADH_N"/>
    <property type="match status" value="1"/>
</dbReference>
<sequence length="346" mass="37150">MKALVYKGSKEVELTTLEKPVLLDDTDAIIRIVLTTICGSDVHLVHGHIPTTPGYALGHEYVGIVEEVGSKVKQFKAGDRVVGPAAAYCGGCERCQKGDIMHCMNGGVHGSGQEFGGLSGSQSEYMRIPYADVNLVHVPEDLADEQVLFVGDILSTGYFAAEKAAIEHGDSVVVFGAGPVGLCAVQAARLFLPSQIILVDIDPYRLEVGARMGATHTINAKEQDPLAVIAELTKGKGADAAIEAAGAEITLQQALKCVGLCGRVSLVGIFGQPVSIPLQEAFMKNVRIEMGLSYLGNIRKLIKLIQMGKIDLTPMITHRITLDEIEKGFKMFEQRTDQVIKVVVRP</sequence>
<feature type="domain" description="Enoyl reductase (ER)" evidence="6">
    <location>
        <begin position="8"/>
        <end position="344"/>
    </location>
</feature>
<evidence type="ECO:0000256" key="1">
    <source>
        <dbReference type="ARBA" id="ARBA00001947"/>
    </source>
</evidence>
<evidence type="ECO:0000313" key="7">
    <source>
        <dbReference type="EMBL" id="GGG12854.1"/>
    </source>
</evidence>
<comment type="similarity">
    <text evidence="5">Belongs to the zinc-containing alcohol dehydrogenase family.</text>
</comment>